<evidence type="ECO:0000313" key="1">
    <source>
        <dbReference type="EMBL" id="CAD8169073.1"/>
    </source>
</evidence>
<dbReference type="AlphaFoldDB" id="A0A8S1UXY3"/>
<dbReference type="Proteomes" id="UP000689195">
    <property type="component" value="Unassembled WGS sequence"/>
</dbReference>
<sequence length="105" mass="12326">MMKPRMCHLNYQPVTTLKSRTFDFDLFELEKINFSVKMEHMAEQLNKQSEITTPTFKTNINQNQGAVKEIGNYIQHIKSISPKKLIKSKRNSHVLRKAPLRKPEI</sequence>
<dbReference type="EMBL" id="CAJJDO010000050">
    <property type="protein sequence ID" value="CAD8169073.1"/>
    <property type="molecule type" value="Genomic_DNA"/>
</dbReference>
<comment type="caution">
    <text evidence="1">The sequence shown here is derived from an EMBL/GenBank/DDBJ whole genome shotgun (WGS) entry which is preliminary data.</text>
</comment>
<name>A0A8S1UXY3_9CILI</name>
<proteinExistence type="predicted"/>
<organism evidence="1 2">
    <name type="scientific">Paramecium pentaurelia</name>
    <dbReference type="NCBI Taxonomy" id="43138"/>
    <lineage>
        <taxon>Eukaryota</taxon>
        <taxon>Sar</taxon>
        <taxon>Alveolata</taxon>
        <taxon>Ciliophora</taxon>
        <taxon>Intramacronucleata</taxon>
        <taxon>Oligohymenophorea</taxon>
        <taxon>Peniculida</taxon>
        <taxon>Parameciidae</taxon>
        <taxon>Paramecium</taxon>
    </lineage>
</organism>
<reference evidence="1" key="1">
    <citation type="submission" date="2021-01" db="EMBL/GenBank/DDBJ databases">
        <authorList>
            <consortium name="Genoscope - CEA"/>
            <person name="William W."/>
        </authorList>
    </citation>
    <scope>NUCLEOTIDE SEQUENCE</scope>
</reference>
<keyword evidence="2" id="KW-1185">Reference proteome</keyword>
<dbReference type="OrthoDB" id="308061at2759"/>
<gene>
    <name evidence="1" type="ORF">PPENT_87.1.T0500147</name>
</gene>
<evidence type="ECO:0000313" key="2">
    <source>
        <dbReference type="Proteomes" id="UP000689195"/>
    </source>
</evidence>
<protein>
    <submittedName>
        <fullName evidence="1">Uncharacterized protein</fullName>
    </submittedName>
</protein>
<accession>A0A8S1UXY3</accession>